<protein>
    <submittedName>
        <fullName evidence="4">Zinc finger CCHC domain-containing protein 3-like</fullName>
    </submittedName>
</protein>
<dbReference type="Pfam" id="PF00098">
    <property type="entry name" value="zf-CCHC"/>
    <property type="match status" value="1"/>
</dbReference>
<name>A0ABM0M191_SACKO</name>
<reference evidence="4" key="1">
    <citation type="submission" date="2025-08" db="UniProtKB">
        <authorList>
            <consortium name="RefSeq"/>
        </authorList>
    </citation>
    <scope>IDENTIFICATION</scope>
    <source>
        <tissue evidence="4">Testes</tissue>
    </source>
</reference>
<dbReference type="SMART" id="SM00343">
    <property type="entry name" value="ZnF_C2HC"/>
    <property type="match status" value="1"/>
</dbReference>
<proteinExistence type="predicted"/>
<evidence type="ECO:0000256" key="1">
    <source>
        <dbReference type="PROSITE-ProRule" id="PRU00047"/>
    </source>
</evidence>
<feature type="domain" description="CCHC-type" evidence="2">
    <location>
        <begin position="162"/>
        <end position="177"/>
    </location>
</feature>
<keyword evidence="1" id="KW-0863">Zinc-finger</keyword>
<organism evidence="3 4">
    <name type="scientific">Saccoglossus kowalevskii</name>
    <name type="common">Acorn worm</name>
    <dbReference type="NCBI Taxonomy" id="10224"/>
    <lineage>
        <taxon>Eukaryota</taxon>
        <taxon>Metazoa</taxon>
        <taxon>Hemichordata</taxon>
        <taxon>Enteropneusta</taxon>
        <taxon>Harrimaniidae</taxon>
        <taxon>Saccoglossus</taxon>
    </lineage>
</organism>
<feature type="non-terminal residue" evidence="4">
    <location>
        <position position="185"/>
    </location>
</feature>
<dbReference type="GeneID" id="102807380"/>
<dbReference type="Gene3D" id="4.10.60.10">
    <property type="entry name" value="Zinc finger, CCHC-type"/>
    <property type="match status" value="1"/>
</dbReference>
<keyword evidence="3" id="KW-1185">Reference proteome</keyword>
<dbReference type="PANTHER" id="PTHR22639:SF3">
    <property type="entry name" value="ZINC FINGER CCHC DOMAIN-CONTAINING PROTEIN 3"/>
    <property type="match status" value="1"/>
</dbReference>
<dbReference type="PANTHER" id="PTHR22639">
    <property type="entry name" value="GAG-RELATED PROTEIN"/>
    <property type="match status" value="1"/>
</dbReference>
<dbReference type="InterPro" id="IPR042509">
    <property type="entry name" value="ZCCHC3"/>
</dbReference>
<dbReference type="Proteomes" id="UP000694865">
    <property type="component" value="Unplaced"/>
</dbReference>
<evidence type="ECO:0000313" key="3">
    <source>
        <dbReference type="Proteomes" id="UP000694865"/>
    </source>
</evidence>
<dbReference type="RefSeq" id="XP_006813782.1">
    <property type="nucleotide sequence ID" value="XM_006813719.1"/>
</dbReference>
<dbReference type="PROSITE" id="PS50158">
    <property type="entry name" value="ZF_CCHC"/>
    <property type="match status" value="1"/>
</dbReference>
<dbReference type="InterPro" id="IPR001878">
    <property type="entry name" value="Znf_CCHC"/>
</dbReference>
<evidence type="ECO:0000313" key="4">
    <source>
        <dbReference type="RefSeq" id="XP_006813782.1"/>
    </source>
</evidence>
<sequence length="185" mass="21253">MAGIRPGGRKDRTLLLKFSEYTSTKDVFELLSKAGVDPKIHLDAVQQLPRFSFDVKFRQVVFRNQFEQVLQGFDECTVESYSEVTVVTALYIDLDLDNNYVKQMLSQYGEVVGSRLCTFANFPGILNGNRAYQIKLKKHIPSVVRIANRNVWFTYWGQPKTCSKCGSMGHLGKECKNMRCYRCQQ</sequence>
<gene>
    <name evidence="4" type="primary">LOC102807380</name>
</gene>
<accession>A0ABM0M191</accession>
<keyword evidence="1" id="KW-0862">Zinc</keyword>
<keyword evidence="1" id="KW-0479">Metal-binding</keyword>
<evidence type="ECO:0000259" key="2">
    <source>
        <dbReference type="PROSITE" id="PS50158"/>
    </source>
</evidence>